<accession>A0AAW2GG44</accession>
<evidence type="ECO:0000313" key="2">
    <source>
        <dbReference type="Proteomes" id="UP001430953"/>
    </source>
</evidence>
<reference evidence="1 2" key="1">
    <citation type="submission" date="2023-03" db="EMBL/GenBank/DDBJ databases">
        <title>High recombination rates correlate with genetic variation in Cardiocondyla obscurior ants.</title>
        <authorList>
            <person name="Errbii M."/>
        </authorList>
    </citation>
    <scope>NUCLEOTIDE SEQUENCE [LARGE SCALE GENOMIC DNA]</scope>
    <source>
        <strain evidence="1">Alpha-2009</strain>
        <tissue evidence="1">Whole body</tissue>
    </source>
</reference>
<dbReference type="Proteomes" id="UP001430953">
    <property type="component" value="Unassembled WGS sequence"/>
</dbReference>
<comment type="caution">
    <text evidence="1">The sequence shown here is derived from an EMBL/GenBank/DDBJ whole genome shotgun (WGS) entry which is preliminary data.</text>
</comment>
<organism evidence="1 2">
    <name type="scientific">Cardiocondyla obscurior</name>
    <dbReference type="NCBI Taxonomy" id="286306"/>
    <lineage>
        <taxon>Eukaryota</taxon>
        <taxon>Metazoa</taxon>
        <taxon>Ecdysozoa</taxon>
        <taxon>Arthropoda</taxon>
        <taxon>Hexapoda</taxon>
        <taxon>Insecta</taxon>
        <taxon>Pterygota</taxon>
        <taxon>Neoptera</taxon>
        <taxon>Endopterygota</taxon>
        <taxon>Hymenoptera</taxon>
        <taxon>Apocrita</taxon>
        <taxon>Aculeata</taxon>
        <taxon>Formicoidea</taxon>
        <taxon>Formicidae</taxon>
        <taxon>Myrmicinae</taxon>
        <taxon>Cardiocondyla</taxon>
    </lineage>
</organism>
<keyword evidence="2" id="KW-1185">Reference proteome</keyword>
<gene>
    <name evidence="1" type="ORF">PUN28_004695</name>
</gene>
<dbReference type="AlphaFoldDB" id="A0AAW2GG44"/>
<proteinExistence type="predicted"/>
<evidence type="ECO:0000313" key="1">
    <source>
        <dbReference type="EMBL" id="KAL0125804.1"/>
    </source>
</evidence>
<protein>
    <submittedName>
        <fullName evidence="1">Uncharacterized protein</fullName>
    </submittedName>
</protein>
<name>A0AAW2GG44_9HYME</name>
<dbReference type="EMBL" id="JADYXP020000004">
    <property type="protein sequence ID" value="KAL0125804.1"/>
    <property type="molecule type" value="Genomic_DNA"/>
</dbReference>
<sequence length="244" mass="28628">MVWSIQLMEIGFNDRHRFIFFFFFFFKDMNVLGKVHTRAIDYEISSVIKERCEASKRIYDTNIICLRGQPIPGDAKFSPINTWDYASNVIPCSGMIQHNCITCIRIVWKIRKKIIYFTYMLRDIFQTRSVVGYLYRSFFRCCLNKVNIYLHVHQFNDRINFCCEVSVIISVETYLRYAALNQKTYLKVIGDTIVRIHAAKDVAIITIMSDAIFARFNVLRDFPRNVGVRGHGDPDFIVPQSFHG</sequence>